<dbReference type="OrthoDB" id="5984441at2759"/>
<dbReference type="PhylomeDB" id="B3RWX6"/>
<proteinExistence type="predicted"/>
<dbReference type="RefSeq" id="XP_002112662.1">
    <property type="nucleotide sequence ID" value="XM_002112626.1"/>
</dbReference>
<name>B3RWX6_TRIAD</name>
<dbReference type="Proteomes" id="UP000009022">
    <property type="component" value="Unassembled WGS sequence"/>
</dbReference>
<dbReference type="PANTHER" id="PTHR34094">
    <property type="match status" value="1"/>
</dbReference>
<dbReference type="CTD" id="6754312"/>
<sequence>MAFFLSRLRPVASAYIRLLTSYAVAPRGKINISMPCKLARIIPMMSDDQMLVRLIDHDGYQVDQVLQVDIEKNNTNHRSDIKINSKPELMQDLRNKLQFELQVPMHYDLDINLEDGDVQIENLESRAIKINLLNGSCVTKSLKAIFANKLQGSTISLTTDKGNVAVESVYCKSMDCKSEMGLIRLGSCHDSLSGSAEIASRDGSISIHVDAHAIGNVDLQTTEGNIDITVPSNLGVSAHFIASHLELDRKLSLSNSVCTNDSYNGTIGNRSSQTTSSVLNAFARNGTLAWHRVTTREYLPILDINFIV</sequence>
<dbReference type="EMBL" id="DS985245">
    <property type="protein sequence ID" value="EDV24772.1"/>
    <property type="molecule type" value="Genomic_DNA"/>
</dbReference>
<dbReference type="HOGENOM" id="CLU_904077_0_0_1"/>
<dbReference type="PANTHER" id="PTHR34094:SF1">
    <property type="entry name" value="PROTEIN FAM185A"/>
    <property type="match status" value="1"/>
</dbReference>
<accession>B3RWX6</accession>
<dbReference type="STRING" id="10228.B3RWX6"/>
<dbReference type="Pfam" id="PF13349">
    <property type="entry name" value="DUF4097"/>
    <property type="match status" value="1"/>
</dbReference>
<feature type="domain" description="DUF4097" evidence="1">
    <location>
        <begin position="68"/>
        <end position="271"/>
    </location>
</feature>
<dbReference type="KEGG" id="tad:TRIADDRAFT_56919"/>
<keyword evidence="3" id="KW-1185">Reference proteome</keyword>
<gene>
    <name evidence="2" type="ORF">TRIADDRAFT_56919</name>
</gene>
<dbReference type="InParanoid" id="B3RWX6"/>
<dbReference type="AlphaFoldDB" id="B3RWX6"/>
<organism evidence="2 3">
    <name type="scientific">Trichoplax adhaerens</name>
    <name type="common">Trichoplax reptans</name>
    <dbReference type="NCBI Taxonomy" id="10228"/>
    <lineage>
        <taxon>Eukaryota</taxon>
        <taxon>Metazoa</taxon>
        <taxon>Placozoa</taxon>
        <taxon>Uniplacotomia</taxon>
        <taxon>Trichoplacea</taxon>
        <taxon>Trichoplacidae</taxon>
        <taxon>Trichoplax</taxon>
    </lineage>
</organism>
<dbReference type="InterPro" id="IPR025164">
    <property type="entry name" value="Toastrack_DUF4097"/>
</dbReference>
<evidence type="ECO:0000313" key="3">
    <source>
        <dbReference type="Proteomes" id="UP000009022"/>
    </source>
</evidence>
<protein>
    <recommendedName>
        <fullName evidence="1">DUF4097 domain-containing protein</fullName>
    </recommendedName>
</protein>
<reference evidence="2 3" key="1">
    <citation type="journal article" date="2008" name="Nature">
        <title>The Trichoplax genome and the nature of placozoans.</title>
        <authorList>
            <person name="Srivastava M."/>
            <person name="Begovic E."/>
            <person name="Chapman J."/>
            <person name="Putnam N.H."/>
            <person name="Hellsten U."/>
            <person name="Kawashima T."/>
            <person name="Kuo A."/>
            <person name="Mitros T."/>
            <person name="Salamov A."/>
            <person name="Carpenter M.L."/>
            <person name="Signorovitch A.Y."/>
            <person name="Moreno M.A."/>
            <person name="Kamm K."/>
            <person name="Grimwood J."/>
            <person name="Schmutz J."/>
            <person name="Shapiro H."/>
            <person name="Grigoriev I.V."/>
            <person name="Buss L.W."/>
            <person name="Schierwater B."/>
            <person name="Dellaporta S.L."/>
            <person name="Rokhsar D.S."/>
        </authorList>
    </citation>
    <scope>NUCLEOTIDE SEQUENCE [LARGE SCALE GENOMIC DNA]</scope>
    <source>
        <strain evidence="2 3">Grell-BS-1999</strain>
    </source>
</reference>
<evidence type="ECO:0000313" key="2">
    <source>
        <dbReference type="EMBL" id="EDV24772.1"/>
    </source>
</evidence>
<evidence type="ECO:0000259" key="1">
    <source>
        <dbReference type="Pfam" id="PF13349"/>
    </source>
</evidence>
<dbReference type="GeneID" id="6754312"/>